<dbReference type="GO" id="GO:0005615">
    <property type="term" value="C:extracellular space"/>
    <property type="evidence" value="ECO:0007669"/>
    <property type="project" value="UniProtKB-KW"/>
</dbReference>
<keyword evidence="11" id="KW-1185">Reference proteome</keyword>
<keyword evidence="3" id="KW-0202">Cytokine</keyword>
<dbReference type="Proteomes" id="UP000515203">
    <property type="component" value="Unplaced"/>
</dbReference>
<evidence type="ECO:0000256" key="3">
    <source>
        <dbReference type="ARBA" id="ARBA00022514"/>
    </source>
</evidence>
<dbReference type="AlphaFoldDB" id="A0A6P3EZV8"/>
<dbReference type="GO" id="GO:0048245">
    <property type="term" value="P:eosinophil chemotaxis"/>
    <property type="evidence" value="ECO:0007669"/>
    <property type="project" value="TreeGrafter"/>
</dbReference>
<dbReference type="InterPro" id="IPR036048">
    <property type="entry name" value="Interleukin_8-like_sf"/>
</dbReference>
<feature type="signal peptide" evidence="9">
    <location>
        <begin position="1"/>
        <end position="18"/>
    </location>
</feature>
<dbReference type="GO" id="GO:0048020">
    <property type="term" value="F:CCR chemokine receptor binding"/>
    <property type="evidence" value="ECO:0007669"/>
    <property type="project" value="TreeGrafter"/>
</dbReference>
<dbReference type="FunFam" id="2.40.50.40:FF:000033">
    <property type="entry name" value="C-C motif chemokine 1"/>
    <property type="match status" value="1"/>
</dbReference>
<proteinExistence type="inferred from homology"/>
<dbReference type="SUPFAM" id="SSF54117">
    <property type="entry name" value="Interleukin 8-like chemokines"/>
    <property type="match status" value="1"/>
</dbReference>
<comment type="similarity">
    <text evidence="1">Belongs to the intercrine beta (chemokine CC) family.</text>
</comment>
<sequence length="96" mass="10768">MKLAAMALACLLLVTVWPQDVDSMSLHVSSSRCCHSFVKKKISLQRIRCYEDISSTCPYKGVIFRLKGGNETCALHMLGWVQGYLKKMKPCSLKGK</sequence>
<reference evidence="12" key="1">
    <citation type="submission" date="2025-08" db="UniProtKB">
        <authorList>
            <consortium name="RefSeq"/>
        </authorList>
    </citation>
    <scope>IDENTIFICATION</scope>
</reference>
<evidence type="ECO:0000256" key="2">
    <source>
        <dbReference type="ARBA" id="ARBA00022500"/>
    </source>
</evidence>
<dbReference type="InParanoid" id="A0A6P3EZV8"/>
<dbReference type="RefSeq" id="XP_004635569.1">
    <property type="nucleotide sequence ID" value="XM_004635512.1"/>
</dbReference>
<dbReference type="GO" id="GO:0061844">
    <property type="term" value="P:antimicrobial humoral immune response mediated by antimicrobial peptide"/>
    <property type="evidence" value="ECO:0007669"/>
    <property type="project" value="TreeGrafter"/>
</dbReference>
<keyword evidence="4 9" id="KW-0732">Signal</keyword>
<keyword evidence="5" id="KW-1015">Disulfide bond</keyword>
<evidence type="ECO:0000256" key="1">
    <source>
        <dbReference type="ARBA" id="ARBA00010868"/>
    </source>
</evidence>
<keyword evidence="6" id="KW-0325">Glycoprotein</keyword>
<organism evidence="11 12">
    <name type="scientific">Octodon degus</name>
    <name type="common">Degu</name>
    <name type="synonym">Sciurus degus</name>
    <dbReference type="NCBI Taxonomy" id="10160"/>
    <lineage>
        <taxon>Eukaryota</taxon>
        <taxon>Metazoa</taxon>
        <taxon>Chordata</taxon>
        <taxon>Craniata</taxon>
        <taxon>Vertebrata</taxon>
        <taxon>Euteleostomi</taxon>
        <taxon>Mammalia</taxon>
        <taxon>Eutheria</taxon>
        <taxon>Euarchontoglires</taxon>
        <taxon>Glires</taxon>
        <taxon>Rodentia</taxon>
        <taxon>Hystricomorpha</taxon>
        <taxon>Octodontidae</taxon>
        <taxon>Octodon</taxon>
    </lineage>
</organism>
<dbReference type="GO" id="GO:0008009">
    <property type="term" value="F:chemokine activity"/>
    <property type="evidence" value="ECO:0007669"/>
    <property type="project" value="InterPro"/>
</dbReference>
<dbReference type="FunCoup" id="A0A6P3EZV8">
    <property type="interactions" value="567"/>
</dbReference>
<gene>
    <name evidence="12" type="primary">Ccl1</name>
</gene>
<dbReference type="InterPro" id="IPR039809">
    <property type="entry name" value="Chemokine_b/g/d"/>
</dbReference>
<dbReference type="GO" id="GO:0030335">
    <property type="term" value="P:positive regulation of cell migration"/>
    <property type="evidence" value="ECO:0007669"/>
    <property type="project" value="TreeGrafter"/>
</dbReference>
<evidence type="ECO:0000313" key="12">
    <source>
        <dbReference type="RefSeq" id="XP_004635569.1"/>
    </source>
</evidence>
<dbReference type="Gene3D" id="2.40.50.40">
    <property type="match status" value="1"/>
</dbReference>
<evidence type="ECO:0000256" key="4">
    <source>
        <dbReference type="ARBA" id="ARBA00022729"/>
    </source>
</evidence>
<dbReference type="CTD" id="6346"/>
<dbReference type="OrthoDB" id="9447832at2759"/>
<dbReference type="Pfam" id="PF00048">
    <property type="entry name" value="IL8"/>
    <property type="match status" value="1"/>
</dbReference>
<evidence type="ECO:0000256" key="6">
    <source>
        <dbReference type="ARBA" id="ARBA00023180"/>
    </source>
</evidence>
<dbReference type="PANTHER" id="PTHR12015:SF5">
    <property type="entry name" value="C-C MOTIF CHEMOKINE 1"/>
    <property type="match status" value="1"/>
</dbReference>
<feature type="domain" description="Chemokine interleukin-8-like" evidence="10">
    <location>
        <begin position="30"/>
        <end position="88"/>
    </location>
</feature>
<name>A0A6P3EZV8_OCTDE</name>
<evidence type="ECO:0000256" key="5">
    <source>
        <dbReference type="ARBA" id="ARBA00023157"/>
    </source>
</evidence>
<evidence type="ECO:0000256" key="8">
    <source>
        <dbReference type="ARBA" id="ARBA00082821"/>
    </source>
</evidence>
<keyword evidence="2" id="KW-0145">Chemotaxis</keyword>
<accession>A0A6P3EZV8</accession>
<feature type="chain" id="PRO_5027649615" description="C-C motif chemokine 1" evidence="9">
    <location>
        <begin position="19"/>
        <end position="96"/>
    </location>
</feature>
<evidence type="ECO:0000256" key="9">
    <source>
        <dbReference type="SAM" id="SignalP"/>
    </source>
</evidence>
<evidence type="ECO:0000256" key="7">
    <source>
        <dbReference type="ARBA" id="ARBA00074061"/>
    </source>
</evidence>
<dbReference type="GO" id="GO:0006954">
    <property type="term" value="P:inflammatory response"/>
    <property type="evidence" value="ECO:0007669"/>
    <property type="project" value="TreeGrafter"/>
</dbReference>
<evidence type="ECO:0000259" key="10">
    <source>
        <dbReference type="SMART" id="SM00199"/>
    </source>
</evidence>
<protein>
    <recommendedName>
        <fullName evidence="7">C-C motif chemokine 1</fullName>
    </recommendedName>
    <alternativeName>
        <fullName evidence="8">Small-inducible cytokine A1</fullName>
    </alternativeName>
</protein>
<dbReference type="GO" id="GO:0070098">
    <property type="term" value="P:chemokine-mediated signaling pathway"/>
    <property type="evidence" value="ECO:0007669"/>
    <property type="project" value="TreeGrafter"/>
</dbReference>
<dbReference type="SMART" id="SM00199">
    <property type="entry name" value="SCY"/>
    <property type="match status" value="1"/>
</dbReference>
<dbReference type="PANTHER" id="PTHR12015">
    <property type="entry name" value="SMALL INDUCIBLE CYTOKINE A"/>
    <property type="match status" value="1"/>
</dbReference>
<dbReference type="GeneID" id="101589688"/>
<evidence type="ECO:0000313" key="11">
    <source>
        <dbReference type="Proteomes" id="UP000515203"/>
    </source>
</evidence>
<dbReference type="InterPro" id="IPR001811">
    <property type="entry name" value="Chemokine_IL8-like_dom"/>
</dbReference>